<evidence type="ECO:0000256" key="4">
    <source>
        <dbReference type="ARBA" id="ARBA00061571"/>
    </source>
</evidence>
<dbReference type="Pfam" id="PF00005">
    <property type="entry name" value="ABC_tran"/>
    <property type="match status" value="2"/>
</dbReference>
<feature type="domain" description="ABC transporter" evidence="8">
    <location>
        <begin position="313"/>
        <end position="528"/>
    </location>
</feature>
<comment type="caution">
    <text evidence="9">The sequence shown here is derived from an EMBL/GenBank/DDBJ whole genome shotgun (WGS) entry which is preliminary data.</text>
</comment>
<dbReference type="InterPro" id="IPR050611">
    <property type="entry name" value="ABCF"/>
</dbReference>
<dbReference type="Proteomes" id="UP000292298">
    <property type="component" value="Unassembled WGS sequence"/>
</dbReference>
<feature type="region of interest" description="Disordered" evidence="7">
    <location>
        <begin position="524"/>
        <end position="580"/>
    </location>
</feature>
<keyword evidence="1" id="KW-0677">Repeat</keyword>
<keyword evidence="3 9" id="KW-0067">ATP-binding</keyword>
<protein>
    <recommendedName>
        <fullName evidence="5">Probable ATP-binding protein YheS</fullName>
    </recommendedName>
</protein>
<evidence type="ECO:0000256" key="2">
    <source>
        <dbReference type="ARBA" id="ARBA00022741"/>
    </source>
</evidence>
<evidence type="ECO:0000313" key="10">
    <source>
        <dbReference type="Proteomes" id="UP000292298"/>
    </source>
</evidence>
<keyword evidence="10" id="KW-1185">Reference proteome</keyword>
<dbReference type="InterPro" id="IPR003439">
    <property type="entry name" value="ABC_transporter-like_ATP-bd"/>
</dbReference>
<dbReference type="PROSITE" id="PS00211">
    <property type="entry name" value="ABC_TRANSPORTER_1"/>
    <property type="match status" value="2"/>
</dbReference>
<sequence length="666" mass="73109">MIQLRDVTLRLGPDPLLEEARLTVHAGSKLGLVGANGTGKSTLFALLRGELSVDAGDVSIPNDWRLAWMAQETPGLPRPAIEHVLDGDEALRAAEAEVEAAEASGDGERIAYAHADFGAAEGYDARARAGMLLHGLGFEPSVQERPVSDFSGGWRVRLNLARALMAPSDLLLLDEPTNHLDLETVIWLEQWLQSYQGTLILIAHDRDFLDAVAEGVIHIEHRRLHQYNGGYSAFERQRAERLAQQQALYERQQREISHMEQFINRFRAKATKARAAQSRIKALERMETVAPAHVDSPFHFQFPAAPDAGNPLIGFEDMSLGYADQPILSGLRQTLAPGDRIGLLGRNGAGKSTLIRALAGDLEPLTGRIQRARNLRVGYFAQHQLEQLDAEASPVLHLQRISPNADLQKLRTFLGGFDFRGNQALDPVAPFSGGEKARLVLAILVWQAPNLLLLDEPTNHLDLEMRHALNLALQAFEGAVVVVSHDRYLLESTVADYWLVAGGSVTEFKGDLSDYRRWLARDDRENRRAARNAAETGTGMAAEPEPEPEPEPAAAAPAPAPEPSRKRASTPAPKTAAQTKALLRPLEKRVRQAETVVERVDTRLTELENQLADPALYADDASATLNELLAEQRQLQQEKADAEAEWMAAEEALETARVDAGVGQTA</sequence>
<dbReference type="CDD" id="cd03221">
    <property type="entry name" value="ABCF_EF-3"/>
    <property type="match status" value="2"/>
</dbReference>
<dbReference type="EMBL" id="SHLI01000001">
    <property type="protein sequence ID" value="RZU99044.1"/>
    <property type="molecule type" value="Genomic_DNA"/>
</dbReference>
<reference evidence="9 10" key="1">
    <citation type="submission" date="2019-02" db="EMBL/GenBank/DDBJ databases">
        <title>Genomic Encyclopedia of Type Strains, Phase IV (KMG-IV): sequencing the most valuable type-strain genomes for metagenomic binning, comparative biology and taxonomic classification.</title>
        <authorList>
            <person name="Goeker M."/>
        </authorList>
    </citation>
    <scope>NUCLEOTIDE SEQUENCE [LARGE SCALE GENOMIC DNA]</scope>
    <source>
        <strain evidence="9 10">DSM 21056</strain>
    </source>
</reference>
<evidence type="ECO:0000256" key="3">
    <source>
        <dbReference type="ARBA" id="ARBA00022840"/>
    </source>
</evidence>
<dbReference type="InterPro" id="IPR027417">
    <property type="entry name" value="P-loop_NTPase"/>
</dbReference>
<evidence type="ECO:0000256" key="1">
    <source>
        <dbReference type="ARBA" id="ARBA00022737"/>
    </source>
</evidence>
<proteinExistence type="inferred from homology"/>
<evidence type="ECO:0000259" key="8">
    <source>
        <dbReference type="PROSITE" id="PS50893"/>
    </source>
</evidence>
<dbReference type="RefSeq" id="WP_130503305.1">
    <property type="nucleotide sequence ID" value="NZ_SHLI01000001.1"/>
</dbReference>
<feature type="domain" description="ABC transporter" evidence="8">
    <location>
        <begin position="2"/>
        <end position="246"/>
    </location>
</feature>
<organism evidence="9 10">
    <name type="scientific">Spiribacter vilamensis</name>
    <dbReference type="NCBI Taxonomy" id="531306"/>
    <lineage>
        <taxon>Bacteria</taxon>
        <taxon>Pseudomonadati</taxon>
        <taxon>Pseudomonadota</taxon>
        <taxon>Gammaproteobacteria</taxon>
        <taxon>Chromatiales</taxon>
        <taxon>Ectothiorhodospiraceae</taxon>
        <taxon>Spiribacter</taxon>
    </lineage>
</organism>
<dbReference type="InterPro" id="IPR003593">
    <property type="entry name" value="AAA+_ATPase"/>
</dbReference>
<evidence type="ECO:0000313" key="9">
    <source>
        <dbReference type="EMBL" id="RZU99044.1"/>
    </source>
</evidence>
<dbReference type="Pfam" id="PF12848">
    <property type="entry name" value="ABC_tran_Xtn"/>
    <property type="match status" value="1"/>
</dbReference>
<dbReference type="AlphaFoldDB" id="A0A4Q8D170"/>
<comment type="similarity">
    <text evidence="4">Belongs to the ABC transporter superfamily. ABCF family. YheS subfamily.</text>
</comment>
<feature type="coiled-coil region" evidence="6">
    <location>
        <begin position="590"/>
        <end position="652"/>
    </location>
</feature>
<dbReference type="GO" id="GO:0016887">
    <property type="term" value="F:ATP hydrolysis activity"/>
    <property type="evidence" value="ECO:0007669"/>
    <property type="project" value="InterPro"/>
</dbReference>
<dbReference type="SMART" id="SM00382">
    <property type="entry name" value="AAA"/>
    <property type="match status" value="2"/>
</dbReference>
<dbReference type="FunFam" id="3.40.50.300:FF:002053">
    <property type="entry name" value="ABC transporter ATP-binding protein"/>
    <property type="match status" value="1"/>
</dbReference>
<accession>A0A4Q8D170</accession>
<name>A0A4Q8D170_9GAMM</name>
<dbReference type="InterPro" id="IPR037118">
    <property type="entry name" value="Val-tRNA_synth_C_sf"/>
</dbReference>
<dbReference type="InterPro" id="IPR017871">
    <property type="entry name" value="ABC_transporter-like_CS"/>
</dbReference>
<dbReference type="InterPro" id="IPR032781">
    <property type="entry name" value="ABC_tran_Xtn"/>
</dbReference>
<dbReference type="OrthoDB" id="9808609at2"/>
<dbReference type="PROSITE" id="PS50893">
    <property type="entry name" value="ABC_TRANSPORTER_2"/>
    <property type="match status" value="2"/>
</dbReference>
<evidence type="ECO:0000256" key="7">
    <source>
        <dbReference type="SAM" id="MobiDB-lite"/>
    </source>
</evidence>
<keyword evidence="2" id="KW-0547">Nucleotide-binding</keyword>
<dbReference type="GO" id="GO:0005524">
    <property type="term" value="F:ATP binding"/>
    <property type="evidence" value="ECO:0007669"/>
    <property type="project" value="UniProtKB-KW"/>
</dbReference>
<dbReference type="Gene3D" id="1.10.287.380">
    <property type="entry name" value="Valyl-tRNA synthetase, C-terminal domain"/>
    <property type="match status" value="1"/>
</dbReference>
<evidence type="ECO:0000256" key="5">
    <source>
        <dbReference type="ARBA" id="ARBA00069073"/>
    </source>
</evidence>
<keyword evidence="6" id="KW-0175">Coiled coil</keyword>
<dbReference type="PANTHER" id="PTHR19211:SF14">
    <property type="entry name" value="ATP-BINDING CASSETTE SUB-FAMILY F MEMBER 1"/>
    <property type="match status" value="1"/>
</dbReference>
<dbReference type="PANTHER" id="PTHR19211">
    <property type="entry name" value="ATP-BINDING TRANSPORT PROTEIN-RELATED"/>
    <property type="match status" value="1"/>
</dbReference>
<evidence type="ECO:0000256" key="6">
    <source>
        <dbReference type="SAM" id="Coils"/>
    </source>
</evidence>
<dbReference type="SUPFAM" id="SSF52540">
    <property type="entry name" value="P-loop containing nucleoside triphosphate hydrolases"/>
    <property type="match status" value="2"/>
</dbReference>
<feature type="compositionally biased region" description="Low complexity" evidence="7">
    <location>
        <begin position="569"/>
        <end position="580"/>
    </location>
</feature>
<gene>
    <name evidence="9" type="ORF">EV698_1321</name>
</gene>
<dbReference type="FunFam" id="3.40.50.300:FF:000011">
    <property type="entry name" value="Putative ABC transporter ATP-binding component"/>
    <property type="match status" value="1"/>
</dbReference>
<dbReference type="Gene3D" id="3.40.50.300">
    <property type="entry name" value="P-loop containing nucleotide triphosphate hydrolases"/>
    <property type="match status" value="2"/>
</dbReference>